<evidence type="ECO:0000313" key="1">
    <source>
        <dbReference type="EMBL" id="CAH0714041.1"/>
    </source>
</evidence>
<name>A0A8J9Y424_9NEOP</name>
<accession>A0A8J9Y424</accession>
<keyword evidence="2" id="KW-1185">Reference proteome</keyword>
<dbReference type="AlphaFoldDB" id="A0A8J9Y424"/>
<evidence type="ECO:0000313" key="2">
    <source>
        <dbReference type="Proteomes" id="UP000838878"/>
    </source>
</evidence>
<gene>
    <name evidence="1" type="ORF">BINO364_LOCUS1128</name>
</gene>
<sequence length="78" mass="8461">MKNVIEQEIVSNRHGCARARGETWIQTDAPRGRQPAGGGRSAPVRTPRACRARWARYSLAAGVMGEAIALEIELFAGL</sequence>
<feature type="non-terminal residue" evidence="1">
    <location>
        <position position="78"/>
    </location>
</feature>
<reference evidence="1" key="1">
    <citation type="submission" date="2021-12" db="EMBL/GenBank/DDBJ databases">
        <authorList>
            <person name="Martin H S."/>
        </authorList>
    </citation>
    <scope>NUCLEOTIDE SEQUENCE</scope>
</reference>
<dbReference type="Proteomes" id="UP000838878">
    <property type="component" value="Chromosome 1"/>
</dbReference>
<proteinExistence type="predicted"/>
<organism evidence="1 2">
    <name type="scientific">Brenthis ino</name>
    <name type="common">lesser marbled fritillary</name>
    <dbReference type="NCBI Taxonomy" id="405034"/>
    <lineage>
        <taxon>Eukaryota</taxon>
        <taxon>Metazoa</taxon>
        <taxon>Ecdysozoa</taxon>
        <taxon>Arthropoda</taxon>
        <taxon>Hexapoda</taxon>
        <taxon>Insecta</taxon>
        <taxon>Pterygota</taxon>
        <taxon>Neoptera</taxon>
        <taxon>Endopterygota</taxon>
        <taxon>Lepidoptera</taxon>
        <taxon>Glossata</taxon>
        <taxon>Ditrysia</taxon>
        <taxon>Papilionoidea</taxon>
        <taxon>Nymphalidae</taxon>
        <taxon>Heliconiinae</taxon>
        <taxon>Argynnini</taxon>
        <taxon>Brenthis</taxon>
    </lineage>
</organism>
<dbReference type="EMBL" id="OV170221">
    <property type="protein sequence ID" value="CAH0714041.1"/>
    <property type="molecule type" value="Genomic_DNA"/>
</dbReference>
<protein>
    <submittedName>
        <fullName evidence="1">Uncharacterized protein</fullName>
    </submittedName>
</protein>